<feature type="compositionally biased region" description="Pro residues" evidence="1">
    <location>
        <begin position="309"/>
        <end position="326"/>
    </location>
</feature>
<dbReference type="Proteomes" id="UP000001353">
    <property type="component" value="Chromosome"/>
</dbReference>
<name>F7ZBH0_ROSLO</name>
<dbReference type="SUPFAM" id="SSF46955">
    <property type="entry name" value="Putative DNA-binding domain"/>
    <property type="match status" value="1"/>
</dbReference>
<gene>
    <name evidence="3" type="ordered locus">RLO149_c023860</name>
</gene>
<dbReference type="AlphaFoldDB" id="F7ZBH0"/>
<dbReference type="PROSITE" id="PS50937">
    <property type="entry name" value="HTH_MERR_2"/>
    <property type="match status" value="1"/>
</dbReference>
<evidence type="ECO:0000259" key="2">
    <source>
        <dbReference type="PROSITE" id="PS50937"/>
    </source>
</evidence>
<dbReference type="SMART" id="SM00422">
    <property type="entry name" value="HTH_MERR"/>
    <property type="match status" value="1"/>
</dbReference>
<dbReference type="GO" id="GO:0003677">
    <property type="term" value="F:DNA binding"/>
    <property type="evidence" value="ECO:0007669"/>
    <property type="project" value="InterPro"/>
</dbReference>
<dbReference type="Pfam" id="PF13411">
    <property type="entry name" value="MerR_1"/>
    <property type="match status" value="1"/>
</dbReference>
<keyword evidence="4" id="KW-1185">Reference proteome</keyword>
<feature type="region of interest" description="Disordered" evidence="1">
    <location>
        <begin position="123"/>
        <end position="353"/>
    </location>
</feature>
<protein>
    <submittedName>
        <fullName evidence="3">MerR family regulatory-like protein</fullName>
    </submittedName>
</protein>
<evidence type="ECO:0000313" key="3">
    <source>
        <dbReference type="EMBL" id="AEI94356.1"/>
    </source>
</evidence>
<proteinExistence type="predicted"/>
<dbReference type="KEGG" id="rli:RLO149_c023860"/>
<feature type="domain" description="HTH merR-type" evidence="2">
    <location>
        <begin position="10"/>
        <end position="78"/>
    </location>
</feature>
<reference evidence="3 4" key="1">
    <citation type="journal article" date="2011" name="BMC Genomics">
        <title>Comparative genome analysis and genome-guided physiological analysis of Roseobacter litoralis.</title>
        <authorList>
            <person name="Kalhoefer D."/>
            <person name="Thole S."/>
            <person name="Voget S."/>
            <person name="Lehmann R."/>
            <person name="Liesegang H."/>
            <person name="Wollher A."/>
            <person name="Daniel R."/>
            <person name="Simon M."/>
            <person name="Brinkhoff T."/>
        </authorList>
    </citation>
    <scope>NUCLEOTIDE SEQUENCE [LARGE SCALE GENOMIC DNA]</scope>
    <source>
        <strain evidence="4">ATCC 49566 / DSM 6996 / JCM 21268 / NBRC 15278 / OCh 149</strain>
    </source>
</reference>
<dbReference type="RefSeq" id="WP_013962279.1">
    <property type="nucleotide sequence ID" value="NC_015730.1"/>
</dbReference>
<organism evidence="3 4">
    <name type="scientific">Roseobacter litoralis (strain ATCC 49566 / DSM 6996 / JCM 21268 / NBRC 15278 / OCh 149)</name>
    <dbReference type="NCBI Taxonomy" id="391595"/>
    <lineage>
        <taxon>Bacteria</taxon>
        <taxon>Pseudomonadati</taxon>
        <taxon>Pseudomonadota</taxon>
        <taxon>Alphaproteobacteria</taxon>
        <taxon>Rhodobacterales</taxon>
        <taxon>Roseobacteraceae</taxon>
        <taxon>Roseobacter</taxon>
    </lineage>
</organism>
<dbReference type="InterPro" id="IPR000551">
    <property type="entry name" value="MerR-type_HTH_dom"/>
</dbReference>
<evidence type="ECO:0000256" key="1">
    <source>
        <dbReference type="SAM" id="MobiDB-lite"/>
    </source>
</evidence>
<dbReference type="Gene3D" id="1.10.1660.10">
    <property type="match status" value="1"/>
</dbReference>
<feature type="compositionally biased region" description="Pro residues" evidence="1">
    <location>
        <begin position="138"/>
        <end position="150"/>
    </location>
</feature>
<dbReference type="STRING" id="391595.RLO149_c023860"/>
<dbReference type="OrthoDB" id="9810140at2"/>
<dbReference type="GO" id="GO:0006355">
    <property type="term" value="P:regulation of DNA-templated transcription"/>
    <property type="evidence" value="ECO:0007669"/>
    <property type="project" value="InterPro"/>
</dbReference>
<feature type="compositionally biased region" description="Low complexity" evidence="1">
    <location>
        <begin position="123"/>
        <end position="132"/>
    </location>
</feature>
<accession>F7ZBH0</accession>
<dbReference type="EMBL" id="CP002623">
    <property type="protein sequence ID" value="AEI94356.1"/>
    <property type="molecule type" value="Genomic_DNA"/>
</dbReference>
<dbReference type="CDD" id="cd04765">
    <property type="entry name" value="HTH_MlrA-like_sg2"/>
    <property type="match status" value="1"/>
</dbReference>
<evidence type="ECO:0000313" key="4">
    <source>
        <dbReference type="Proteomes" id="UP000001353"/>
    </source>
</evidence>
<dbReference type="eggNOG" id="COG0789">
    <property type="taxonomic scope" value="Bacteria"/>
</dbReference>
<dbReference type="HOGENOM" id="CLU_045945_2_0_5"/>
<sequence length="411" mass="43381">MPKSPDAFRTISEVADWLGVQAHVLRFWESKFSQVKPIKRAGGRRYYRPADMLLLGGIKQLLHEDGLTIKGAQKLLRENGVPYVADMSQPLDDLTIAVIEGSTAGSDDEVSDLQEAVVPDAMPEESPAAPAAQVLDEPPAPVTPEAPAMPEPEVLASTPTEPEVIASTPEPDLSTQTPETAPLVASEPDPEPVPQAVVPADASDVLAPSETALTAPPAEQDDVPAPREPEPAPQEVEPAPQEPEPAPQEVEPSPMTRLADEPVAAETVPSDPASAEPEQPQTSQDAAQAMPSFRARPRSADAEAIIPTEPTPAPAAPQETPTPPQAEPTVQDSAAPVSPPETSNEAPKPRVVDLPPVPAISQIAVDPSALSALTQVKSLTPAQAQEIKPLLARLTRLRASMATPRKEIHKD</sequence>
<dbReference type="InterPro" id="IPR009061">
    <property type="entry name" value="DNA-bd_dom_put_sf"/>
</dbReference>